<dbReference type="Gene3D" id="2.160.10.10">
    <property type="entry name" value="Hexapeptide repeat proteins"/>
    <property type="match status" value="1"/>
</dbReference>
<evidence type="ECO:0000256" key="4">
    <source>
        <dbReference type="ARBA" id="ARBA00022915"/>
    </source>
</evidence>
<keyword evidence="6" id="KW-0012">Acyltransferase</keyword>
<evidence type="ECO:0000256" key="5">
    <source>
        <dbReference type="ARBA" id="ARBA00023154"/>
    </source>
</evidence>
<dbReference type="PANTHER" id="PTHR43300:SF10">
    <property type="entry name" value="2,3,4,5-TETRAHYDROPYRIDINE-2,6-DICARBOXYLATE N-ACETYLTRANSFERASE"/>
    <property type="match status" value="1"/>
</dbReference>
<dbReference type="GO" id="GO:0047200">
    <property type="term" value="F:tetrahydrodipicolinate N-acetyltransferase activity"/>
    <property type="evidence" value="ECO:0007669"/>
    <property type="project" value="UniProtKB-UniRule"/>
</dbReference>
<dbReference type="PROSITE" id="PS00101">
    <property type="entry name" value="HEXAPEP_TRANSFERASES"/>
    <property type="match status" value="1"/>
</dbReference>
<keyword evidence="10" id="KW-1185">Reference proteome</keyword>
<dbReference type="EC" id="2.3.1.89" evidence="7"/>
<evidence type="ECO:0000256" key="7">
    <source>
        <dbReference type="NCBIfam" id="TIGR03532"/>
    </source>
</evidence>
<dbReference type="CDD" id="cd03350">
    <property type="entry name" value="LbH_THP_succinylT"/>
    <property type="match status" value="1"/>
</dbReference>
<keyword evidence="2 9" id="KW-0808">Transferase</keyword>
<evidence type="ECO:0000313" key="10">
    <source>
        <dbReference type="Proteomes" id="UP000464754"/>
    </source>
</evidence>
<organism evidence="9 10">
    <name type="scientific">Amedibacterium intestinale</name>
    <dbReference type="NCBI Taxonomy" id="2583452"/>
    <lineage>
        <taxon>Bacteria</taxon>
        <taxon>Bacillati</taxon>
        <taxon>Bacillota</taxon>
        <taxon>Erysipelotrichia</taxon>
        <taxon>Erysipelotrichales</taxon>
        <taxon>Erysipelotrichaceae</taxon>
        <taxon>Amedibacterium</taxon>
    </lineage>
</organism>
<evidence type="ECO:0000313" key="9">
    <source>
        <dbReference type="EMBL" id="BBK23277.1"/>
    </source>
</evidence>
<gene>
    <name evidence="9" type="primary">dapH</name>
    <name evidence="9" type="ORF">Aargi30884_21800</name>
</gene>
<dbReference type="AlphaFoldDB" id="A0A6N4TKL5"/>
<dbReference type="Pfam" id="PF14602">
    <property type="entry name" value="Hexapep_2"/>
    <property type="match status" value="1"/>
</dbReference>
<dbReference type="InterPro" id="IPR013710">
    <property type="entry name" value="DapH_N"/>
</dbReference>
<dbReference type="EMBL" id="AP019695">
    <property type="protein sequence ID" value="BBK23277.1"/>
    <property type="molecule type" value="Genomic_DNA"/>
</dbReference>
<dbReference type="GO" id="GO:0019877">
    <property type="term" value="P:diaminopimelate biosynthetic process"/>
    <property type="evidence" value="ECO:0007669"/>
    <property type="project" value="UniProtKB-KW"/>
</dbReference>
<reference evidence="10" key="1">
    <citation type="submission" date="2019-05" db="EMBL/GenBank/DDBJ databases">
        <title>Complete genome sequencing of Absiella argi strain JCM 30884.</title>
        <authorList>
            <person name="Sakamoto M."/>
            <person name="Murakami T."/>
            <person name="Mori H."/>
        </authorList>
    </citation>
    <scope>NUCLEOTIDE SEQUENCE [LARGE SCALE GENOMIC DNA]</scope>
    <source>
        <strain evidence="10">JCM 30884</strain>
    </source>
</reference>
<dbReference type="Pfam" id="PF08503">
    <property type="entry name" value="DapH_N"/>
    <property type="match status" value="1"/>
</dbReference>
<dbReference type="NCBIfam" id="TIGR03532">
    <property type="entry name" value="DapD_Ac"/>
    <property type="match status" value="1"/>
</dbReference>
<dbReference type="PANTHER" id="PTHR43300">
    <property type="entry name" value="ACETYLTRANSFERASE"/>
    <property type="match status" value="1"/>
</dbReference>
<dbReference type="SUPFAM" id="SSF51161">
    <property type="entry name" value="Trimeric LpxA-like enzymes"/>
    <property type="match status" value="1"/>
</dbReference>
<dbReference type="InterPro" id="IPR019873">
    <property type="entry name" value="DapH"/>
</dbReference>
<proteinExistence type="predicted"/>
<evidence type="ECO:0000256" key="1">
    <source>
        <dbReference type="ARBA" id="ARBA00022605"/>
    </source>
</evidence>
<name>A0A6N4TKL5_9FIRM</name>
<dbReference type="Proteomes" id="UP000464754">
    <property type="component" value="Chromosome"/>
</dbReference>
<feature type="domain" description="2,3,4,5-tetrahydropyridine-2,6-dicarboxylate N-acetyltransferase N-terminal" evidence="8">
    <location>
        <begin position="1"/>
        <end position="80"/>
    </location>
</feature>
<dbReference type="InterPro" id="IPR050179">
    <property type="entry name" value="Trans_hexapeptide_repeat"/>
</dbReference>
<keyword evidence="5" id="KW-0457">Lysine biosynthesis</keyword>
<dbReference type="Pfam" id="PF00132">
    <property type="entry name" value="Hexapep"/>
    <property type="match status" value="1"/>
</dbReference>
<keyword evidence="1" id="KW-0028">Amino-acid biosynthesis</keyword>
<accession>A0A6N4TKL5</accession>
<evidence type="ECO:0000256" key="2">
    <source>
        <dbReference type="ARBA" id="ARBA00022679"/>
    </source>
</evidence>
<evidence type="ECO:0000259" key="8">
    <source>
        <dbReference type="Pfam" id="PF08503"/>
    </source>
</evidence>
<dbReference type="Gene3D" id="3.30.70.250">
    <property type="entry name" value="Malonyl-CoA ACP transacylase, ACP-binding"/>
    <property type="match status" value="1"/>
</dbReference>
<keyword evidence="4" id="KW-0220">Diaminopimelate biosynthesis</keyword>
<dbReference type="InterPro" id="IPR018357">
    <property type="entry name" value="Hexapep_transf_CS"/>
</dbReference>
<sequence>MESKDIIAYLKNAKKKTPVCIYIKTKQPVDFPNTEIYGIQDKIIFGDWEDIHPVLEKNKEYIIQYHVESSCRYSACDLFNPLSCHARIEPGAIIRDKVDIGERVVVMMGAVINIGASIGEDTMIDMNAVVGGRAIIKKRCHIGAGSVIAGVIEPASAKPVIIEDDVMIGANAVILEGVHIGKHAVVGAGAVVLEDVEENCVVAGCPAKVLKRKDIQTIHKTSIQQDLRNL</sequence>
<dbReference type="InterPro" id="IPR011004">
    <property type="entry name" value="Trimer_LpxA-like_sf"/>
</dbReference>
<evidence type="ECO:0000256" key="3">
    <source>
        <dbReference type="ARBA" id="ARBA00022737"/>
    </source>
</evidence>
<keyword evidence="3" id="KW-0677">Repeat</keyword>
<evidence type="ECO:0000256" key="6">
    <source>
        <dbReference type="ARBA" id="ARBA00023315"/>
    </source>
</evidence>
<dbReference type="GO" id="GO:0009089">
    <property type="term" value="P:lysine biosynthetic process via diaminopimelate"/>
    <property type="evidence" value="ECO:0007669"/>
    <property type="project" value="UniProtKB-UniRule"/>
</dbReference>
<dbReference type="RefSeq" id="WP_163052264.1">
    <property type="nucleotide sequence ID" value="NZ_AP019695.1"/>
</dbReference>
<dbReference type="KEGG" id="aarg:Aargi30884_21800"/>
<protein>
    <recommendedName>
        <fullName evidence="7">2,3,4,5-tetrahydropyridine-2,6-dicarboxylate N-acetyltransferase</fullName>
        <ecNumber evidence="7">2.3.1.89</ecNumber>
    </recommendedName>
</protein>
<dbReference type="InterPro" id="IPR001451">
    <property type="entry name" value="Hexapep"/>
</dbReference>